<evidence type="ECO:0000313" key="2">
    <source>
        <dbReference type="EMBL" id="OIN04128.1"/>
    </source>
</evidence>
<dbReference type="Proteomes" id="UP000182654">
    <property type="component" value="Chromosome I"/>
</dbReference>
<gene>
    <name evidence="2" type="ORF">BFN10_27870</name>
    <name evidence="3" type="ORF">SAMN04490184_3862</name>
</gene>
<name>A0A1H0TS09_9PSED</name>
<evidence type="ECO:0000313" key="4">
    <source>
        <dbReference type="Proteomes" id="UP000181686"/>
    </source>
</evidence>
<sequence>MEPIQVKDLLINFTSEFTPLWNDQGSGAKKSASLWRPSTSADHLISFSSLGDVAHPSHDNLNHRKTVVVVSEANKTNGTALRQPKDFIEVWNSRGTGANADISIWQPVPPDGYVALGTVCGVGYQRPSLHTVRCVRADLAVPAYVADQIWNDKGSRGQIDFSAWDVMPPTAHPGEAYLAPGTFFGVRGYAKPEAPGLAHALHIPLTEVAGRELPAPPAPSADGQPSTLDAEESLHVCQLPWFLVSDPELPADEQPLRSPFYRLQRRDKYVLVDVARNPTTTSQTFKWTITKGSPGFAANFLKWATGVDMTEAWTGHSLRTNPKSSVRLGSAFTHSSVSSKGWTAPQTTDIAAYVPAHKTVAAYVVESEYTLLRRDASPLATSVTYTNTEQVYFSEANTTDSVEAERPQPVPAKEPPLEVTPHDVSHDPLVS</sequence>
<accession>A0A1H0TS09</accession>
<dbReference type="PANTHER" id="PTHR48219:SF2">
    <property type="entry name" value="VACUOLAR PROTEIN SORTING-ASSOCIATED PROTEIN 62"/>
    <property type="match status" value="1"/>
</dbReference>
<keyword evidence="5" id="KW-1185">Reference proteome</keyword>
<protein>
    <recommendedName>
        <fullName evidence="6">DUF946 domain-containing protein</fullName>
    </recommendedName>
</protein>
<reference evidence="2 4" key="1">
    <citation type="submission" date="2016-08" db="EMBL/GenBank/DDBJ databases">
        <title>Draft genome sequence of the type strain of Pseudomonas extremorientalis LMG 19695T isolated from drinking water reservoir.</title>
        <authorList>
            <person name="Tambong J.T."/>
        </authorList>
    </citation>
    <scope>NUCLEOTIDE SEQUENCE [LARGE SCALE GENOMIC DNA]</scope>
    <source>
        <strain evidence="2 4">LMG 19695</strain>
    </source>
</reference>
<proteinExistence type="predicted"/>
<organism evidence="2 4">
    <name type="scientific">Pseudomonas extremorientalis</name>
    <dbReference type="NCBI Taxonomy" id="169669"/>
    <lineage>
        <taxon>Bacteria</taxon>
        <taxon>Pseudomonadati</taxon>
        <taxon>Pseudomonadota</taxon>
        <taxon>Gammaproteobacteria</taxon>
        <taxon>Pseudomonadales</taxon>
        <taxon>Pseudomonadaceae</taxon>
        <taxon>Pseudomonas</taxon>
    </lineage>
</organism>
<dbReference type="AlphaFoldDB" id="A0A1H0TS09"/>
<evidence type="ECO:0000313" key="5">
    <source>
        <dbReference type="Proteomes" id="UP000182654"/>
    </source>
</evidence>
<evidence type="ECO:0008006" key="6">
    <source>
        <dbReference type="Google" id="ProtNLM"/>
    </source>
</evidence>
<dbReference type="EMBL" id="MDGK01000063">
    <property type="protein sequence ID" value="OIN04128.1"/>
    <property type="molecule type" value="Genomic_DNA"/>
</dbReference>
<evidence type="ECO:0000313" key="3">
    <source>
        <dbReference type="EMBL" id="SDP56764.1"/>
    </source>
</evidence>
<dbReference type="EMBL" id="LT629708">
    <property type="protein sequence ID" value="SDP56764.1"/>
    <property type="molecule type" value="Genomic_DNA"/>
</dbReference>
<dbReference type="InterPro" id="IPR009291">
    <property type="entry name" value="Vps62"/>
</dbReference>
<feature type="compositionally biased region" description="Basic and acidic residues" evidence="1">
    <location>
        <begin position="420"/>
        <end position="431"/>
    </location>
</feature>
<feature type="region of interest" description="Disordered" evidence="1">
    <location>
        <begin position="398"/>
        <end position="431"/>
    </location>
</feature>
<dbReference type="Proteomes" id="UP000181686">
    <property type="component" value="Unassembled WGS sequence"/>
</dbReference>
<dbReference type="PANTHER" id="PTHR48219">
    <property type="entry name" value="VACUOLAR PROTEIN SORTING-ASSOCIATED PROTEIN 62-RELATED"/>
    <property type="match status" value="1"/>
</dbReference>
<dbReference type="Pfam" id="PF06101">
    <property type="entry name" value="Vps62"/>
    <property type="match status" value="1"/>
</dbReference>
<evidence type="ECO:0000256" key="1">
    <source>
        <dbReference type="SAM" id="MobiDB-lite"/>
    </source>
</evidence>
<dbReference type="RefSeq" id="WP_071492423.1">
    <property type="nucleotide sequence ID" value="NZ_CP089519.1"/>
</dbReference>
<reference evidence="3 5" key="2">
    <citation type="submission" date="2016-10" db="EMBL/GenBank/DDBJ databases">
        <authorList>
            <person name="Varghese N."/>
            <person name="Submissions S."/>
        </authorList>
    </citation>
    <scope>NUCLEOTIDE SEQUENCE [LARGE SCALE GENOMIC DNA]</scope>
    <source>
        <strain evidence="3 5">BS2774</strain>
    </source>
</reference>